<reference evidence="7" key="2">
    <citation type="journal article" date="2006" name="Mol. Biol. Evol.">
        <title>Evolution of the terminal regions of the Streptomyces linear chromosome.</title>
        <authorList>
            <person name="Choulet F."/>
            <person name="Aigle B."/>
            <person name="Gallois A."/>
            <person name="Mangenot S."/>
            <person name="Gerbaud C."/>
            <person name="Truong C."/>
            <person name="Francou F.X."/>
            <person name="Fourrier C."/>
            <person name="Guerineau M."/>
            <person name="Decaris B."/>
            <person name="Barbe V."/>
            <person name="Pernodet J.L."/>
            <person name="Leblond P."/>
        </authorList>
    </citation>
    <scope>NUCLEOTIDE SEQUENCE</scope>
    <source>
        <strain evidence="7">ATCC 23877</strain>
    </source>
</reference>
<feature type="region of interest" description="Disordered" evidence="2">
    <location>
        <begin position="40"/>
        <end position="118"/>
    </location>
</feature>
<feature type="compositionally biased region" description="Low complexity" evidence="2">
    <location>
        <begin position="106"/>
        <end position="116"/>
    </location>
</feature>
<feature type="domain" description="Teneurin-like YD-shell" evidence="5">
    <location>
        <begin position="583"/>
        <end position="650"/>
    </location>
</feature>
<feature type="chain" id="PRO_5011202116" evidence="3">
    <location>
        <begin position="40"/>
        <end position="1142"/>
    </location>
</feature>
<reference evidence="6" key="4">
    <citation type="submission" date="2015-07" db="EMBL/GenBank/DDBJ databases">
        <title>Complete genome sequence of Streptomyces ambofaciens ATCC 23877, the spiramycin producer.</title>
        <authorList>
            <person name="Thibessard A."/>
            <person name="Haas D."/>
            <person name="Gerbaud C."/>
            <person name="Aigle B."/>
            <person name="Lautru S."/>
            <person name="Pernodet J.-L."/>
            <person name="Leblond P."/>
        </authorList>
    </citation>
    <scope>NUCLEOTIDE SEQUENCE [LARGE SCALE GENOMIC DNA]</scope>
    <source>
        <strain evidence="6">ATCC 23877</strain>
    </source>
</reference>
<organism evidence="7">
    <name type="scientific">Streptomyces ambofaciens (strain ATCC 23877 / 3486 / DSM 40053 / JCM 4204 / NBRC 12836 / NRRL B-2516)</name>
    <dbReference type="NCBI Taxonomy" id="278992"/>
    <lineage>
        <taxon>Bacteria</taxon>
        <taxon>Bacillati</taxon>
        <taxon>Actinomycetota</taxon>
        <taxon>Actinomycetes</taxon>
        <taxon>Kitasatosporales</taxon>
        <taxon>Streptomycetaceae</taxon>
        <taxon>Streptomyces</taxon>
    </lineage>
</organism>
<evidence type="ECO:0000313" key="8">
    <source>
        <dbReference type="Proteomes" id="UP000061018"/>
    </source>
</evidence>
<dbReference type="InterPro" id="IPR045351">
    <property type="entry name" value="DUF6531"/>
</dbReference>
<dbReference type="PANTHER" id="PTHR32305:SF15">
    <property type="entry name" value="PROTEIN RHSA-RELATED"/>
    <property type="match status" value="1"/>
</dbReference>
<dbReference type="Pfam" id="PF25023">
    <property type="entry name" value="TEN_YD-shell"/>
    <property type="match status" value="2"/>
</dbReference>
<feature type="compositionally biased region" description="Low complexity" evidence="2">
    <location>
        <begin position="79"/>
        <end position="94"/>
    </location>
</feature>
<feature type="domain" description="Teneurin-like YD-shell" evidence="5">
    <location>
        <begin position="922"/>
        <end position="1018"/>
    </location>
</feature>
<evidence type="ECO:0000256" key="3">
    <source>
        <dbReference type="SAM" id="SignalP"/>
    </source>
</evidence>
<dbReference type="Gene3D" id="2.180.10.10">
    <property type="entry name" value="RHS repeat-associated core"/>
    <property type="match status" value="2"/>
</dbReference>
<dbReference type="InterPro" id="IPR056823">
    <property type="entry name" value="TEN-like_YD-shell"/>
</dbReference>
<evidence type="ECO:0000313" key="6">
    <source>
        <dbReference type="EMBL" id="AKZ59518.1"/>
    </source>
</evidence>
<feature type="region of interest" description="Disordered" evidence="2">
    <location>
        <begin position="369"/>
        <end position="407"/>
    </location>
</feature>
<dbReference type="InterPro" id="IPR006530">
    <property type="entry name" value="YD"/>
</dbReference>
<evidence type="ECO:0000256" key="1">
    <source>
        <dbReference type="ARBA" id="ARBA00022737"/>
    </source>
</evidence>
<dbReference type="NCBIfam" id="TIGR01643">
    <property type="entry name" value="YD_repeat_2x"/>
    <property type="match status" value="4"/>
</dbReference>
<protein>
    <submittedName>
        <fullName evidence="7">Putative secreted protein</fullName>
    </submittedName>
</protein>
<proteinExistence type="predicted"/>
<evidence type="ECO:0000259" key="4">
    <source>
        <dbReference type="Pfam" id="PF20148"/>
    </source>
</evidence>
<dbReference type="InterPro" id="IPR050708">
    <property type="entry name" value="T6SS_VgrG/RHS"/>
</dbReference>
<reference evidence="8" key="3">
    <citation type="journal article" date="2015" name="J. Biotechnol.">
        <title>Complete genome sequence of Streptomyces ambofaciens ATCC 23877, the spiramycin producer.</title>
        <authorList>
            <person name="Thibessard A."/>
            <person name="Haas D."/>
            <person name="Gerbaud C."/>
            <person name="Aigle B."/>
            <person name="Lautru S."/>
            <person name="Pernodet J.L."/>
            <person name="Leblond P."/>
        </authorList>
    </citation>
    <scope>NUCLEOTIDE SEQUENCE [LARGE SCALE GENOMIC DNA]</scope>
    <source>
        <strain evidence="8">ATCC 23877 / 3486 / DSM 40053 / JCM 4204 / NBRC 12836 / NRRL B-2516</strain>
    </source>
</reference>
<feature type="domain" description="DUF6531" evidence="4">
    <location>
        <begin position="145"/>
        <end position="214"/>
    </location>
</feature>
<feature type="compositionally biased region" description="Polar residues" evidence="2">
    <location>
        <begin position="369"/>
        <end position="382"/>
    </location>
</feature>
<name>A0AE95_STRA7</name>
<evidence type="ECO:0000313" key="7">
    <source>
        <dbReference type="EMBL" id="CAJ88804.1"/>
    </source>
</evidence>
<accession>A0AE95</accession>
<feature type="signal peptide" evidence="3">
    <location>
        <begin position="1"/>
        <end position="39"/>
    </location>
</feature>
<reference evidence="7" key="1">
    <citation type="journal article" date="2006" name="Microbiology (Mosc.)">
        <title>Multiple biosynthetic and uptake systems mediate siderophore-dependent iron acquisition in Streptomyces coelicolor A3(2) and Streptomyces ambofaciens ATCC 23877.</title>
        <authorList>
            <person name="Barona-Gomez F."/>
            <person name="Lautru S."/>
            <person name="Francou F.X."/>
            <person name="Leblond P."/>
            <person name="Pernodet J.L."/>
            <person name="Challis G.L."/>
        </authorList>
    </citation>
    <scope>NUCLEOTIDE SEQUENCE</scope>
    <source>
        <strain evidence="7">ATCC 23877</strain>
    </source>
</reference>
<gene>
    <name evidence="6" type="ORF">SAM23877_6473</name>
    <name evidence="7" type="ORF">SAMR1095</name>
</gene>
<keyword evidence="3" id="KW-0732">Signal</keyword>
<evidence type="ECO:0000259" key="5">
    <source>
        <dbReference type="Pfam" id="PF25023"/>
    </source>
</evidence>
<dbReference type="Pfam" id="PF20148">
    <property type="entry name" value="DUF6531"/>
    <property type="match status" value="1"/>
</dbReference>
<feature type="compositionally biased region" description="Basic and acidic residues" evidence="2">
    <location>
        <begin position="95"/>
        <end position="105"/>
    </location>
</feature>
<dbReference type="InterPro" id="IPR022385">
    <property type="entry name" value="Rhs_assc_core"/>
</dbReference>
<dbReference type="NCBIfam" id="TIGR03696">
    <property type="entry name" value="Rhs_assc_core"/>
    <property type="match status" value="1"/>
</dbReference>
<dbReference type="Proteomes" id="UP000061018">
    <property type="component" value="Chromosome"/>
</dbReference>
<sequence>MISRAGSTPFRRARRTHRTALVSAITTAAVVIAAAPGLAATPKPELPQPESPWTKPTKVEAPATPAGSITAPESEAEAKPPADVAAWRAAQKARATGEEPAKDSASRSAATAAAASDYLPEGQGEVPWHQILDTRLNDALVARMNISNGNLMLAATDFDIAGVGQKLQLTRTYNSLEAPWGKVSQRWWQAYERYLQINDGEVDAFDATGALLRFTAKTDGGYTTPAGYSKDLKKNADGTYTLTDRKSGTKDTYNEHGTLTKVTDKNKGTITVDQHDEGAEHKGFKLTETRSGRWIDLVKTYPNQWQAKDHTGRTAVLDLDSAGNLAKVTDTAGKATTYDYDSSRRVTKVTTPEGTVTLFTYDSHNRVTSMQRATESSSTGHTGPTWRYDYSAATPSDAGTTTVTDPDGDETIYTHNADGEVTKVTDPLDHSRHSTYKNHLTQTAIDAMGTGTDGTGGNTTTYGWDGRNNAVSQKLPLGATASVTAYQTVAGTDLPNDFTTADGRKDSFKYDANGNTMSVTTSGTAGGTREYTYNEATPKCGGFEGQRCTAKDAGGKVTSFTYDDHGNLWKVKPPAPLGETTNTYDALGRVETVTDGRGIKTVYTYDNRDRVREVSSANSTVTYTYDGDGNVKTRTDASGTTTWEYDKLNREKRRTLQNGAQTALAYTPGGDVDFYTDPTGTTDYTWDAAGRLDHLTAPDGKKTDFEYNNNDKRTKTVYPGGTTQAVTIDKNGRPEKIKTTSGTQTFIDLTYSYTSAGKDTTKIRTRTDNLTQYKTTYTYDSQDRLTYALEADSAGARKASWLYCFDKAGNLTSRDGSKNTCPGATTYTYNDASQLTGKNGTATGWSYDKLGNETAAADTTPRTGESWTDYSQLAGITTGGKTYDLVHAGTTNAERTKLGDTWFHHTALGLASTTTSGVDTGFIREPAGTLNSMTTGGKSYYYLTDATGNVLGLADDAGKRTHTYAYGPTGLPRGTTTEAVPQPYRYAGAYADPTGLYKMGHRYYDPTLGRFTQPDPSGQEKNAYLYAAGDPINNSDPSGLLSLGGVLEGVGIGLTLGALVASGPLGIGLGVAAAGADIAGAAVSGASGSEIAGVAVVSAFTLGVGGGASALAKGSGAAGRAATGVDAGYAALGYGANKLITS</sequence>
<dbReference type="KEGG" id="samb:SAM23877_6473"/>
<dbReference type="PANTHER" id="PTHR32305">
    <property type="match status" value="1"/>
</dbReference>
<dbReference type="Pfam" id="PF05593">
    <property type="entry name" value="RHS_repeat"/>
    <property type="match status" value="2"/>
</dbReference>
<keyword evidence="1" id="KW-0677">Repeat</keyword>
<dbReference type="InterPro" id="IPR031325">
    <property type="entry name" value="RHS_repeat"/>
</dbReference>
<dbReference type="EMBL" id="AM238664">
    <property type="protein sequence ID" value="CAJ88804.1"/>
    <property type="molecule type" value="Genomic_DNA"/>
</dbReference>
<feature type="compositionally biased region" description="Polar residues" evidence="2">
    <location>
        <begin position="393"/>
        <end position="404"/>
    </location>
</feature>
<dbReference type="AlphaFoldDB" id="A0AE95"/>
<evidence type="ECO:0000256" key="2">
    <source>
        <dbReference type="SAM" id="MobiDB-lite"/>
    </source>
</evidence>
<dbReference type="EMBL" id="CP012382">
    <property type="protein sequence ID" value="AKZ59518.1"/>
    <property type="molecule type" value="Genomic_DNA"/>
</dbReference>